<feature type="site" description="Important for autoinhibition of adenylyltransferase activity" evidence="3">
    <location>
        <position position="57"/>
    </location>
</feature>
<evidence type="ECO:0000256" key="3">
    <source>
        <dbReference type="PIRSR" id="PIRSR640198-3"/>
    </source>
</evidence>
<feature type="domain" description="Fido" evidence="4">
    <location>
        <begin position="107"/>
        <end position="241"/>
    </location>
</feature>
<evidence type="ECO:0000313" key="6">
    <source>
        <dbReference type="Proteomes" id="UP000594195"/>
    </source>
</evidence>
<dbReference type="PANTHER" id="PTHR13504:SF38">
    <property type="entry name" value="FIDO DOMAIN-CONTAINING PROTEIN"/>
    <property type="match status" value="1"/>
</dbReference>
<dbReference type="Pfam" id="PF02661">
    <property type="entry name" value="Fic"/>
    <property type="match status" value="1"/>
</dbReference>
<feature type="binding site" evidence="2">
    <location>
        <begin position="220"/>
        <end position="221"/>
    </location>
    <ligand>
        <name>ATP</name>
        <dbReference type="ChEBI" id="CHEBI:30616"/>
    </ligand>
</feature>
<evidence type="ECO:0000259" key="4">
    <source>
        <dbReference type="PROSITE" id="PS51459"/>
    </source>
</evidence>
<evidence type="ECO:0000256" key="1">
    <source>
        <dbReference type="PIRSR" id="PIRSR640198-1"/>
    </source>
</evidence>
<keyword evidence="2" id="KW-0067">ATP-binding</keyword>
<dbReference type="InterPro" id="IPR003812">
    <property type="entry name" value="Fido"/>
</dbReference>
<gene>
    <name evidence="5" type="ORF">Q73A0000_14455</name>
</gene>
<dbReference type="PROSITE" id="PS51459">
    <property type="entry name" value="FIDO"/>
    <property type="match status" value="1"/>
</dbReference>
<dbReference type="InterPro" id="IPR040198">
    <property type="entry name" value="Fido_containing"/>
</dbReference>
<evidence type="ECO:0000256" key="2">
    <source>
        <dbReference type="PIRSR" id="PIRSR640198-2"/>
    </source>
</evidence>
<reference evidence="5 6" key="1">
    <citation type="submission" date="2019-05" db="EMBL/GenBank/DDBJ databases">
        <title>Chryseobacterium sp. isolated from King George Island, maritime Antarctica.</title>
        <authorList>
            <person name="Peng X."/>
        </authorList>
    </citation>
    <scope>NUCLEOTIDE SEQUENCE [LARGE SCALE GENOMIC DNA]</scope>
    <source>
        <strain evidence="5 6">7-3A</strain>
    </source>
</reference>
<dbReference type="RefSeq" id="WP_193811655.1">
    <property type="nucleotide sequence ID" value="NZ_CP040442.1"/>
</dbReference>
<dbReference type="InterPro" id="IPR036597">
    <property type="entry name" value="Fido-like_dom_sf"/>
</dbReference>
<dbReference type="Proteomes" id="UP000594195">
    <property type="component" value="Chromosome"/>
</dbReference>
<name>A0A7M2YCX9_9FLAO</name>
<accession>A0A7M2YCX9</accession>
<dbReference type="Gene3D" id="1.10.3290.10">
    <property type="entry name" value="Fido-like domain"/>
    <property type="match status" value="1"/>
</dbReference>
<dbReference type="AlphaFoldDB" id="A0A7M2YCX9"/>
<organism evidence="5 6">
    <name type="scientific">Kaistella flava</name>
    <name type="common">ex Peng et al. 2021</name>
    <dbReference type="NCBI Taxonomy" id="2038776"/>
    <lineage>
        <taxon>Bacteria</taxon>
        <taxon>Pseudomonadati</taxon>
        <taxon>Bacteroidota</taxon>
        <taxon>Flavobacteriia</taxon>
        <taxon>Flavobacteriales</taxon>
        <taxon>Weeksellaceae</taxon>
        <taxon>Chryseobacterium group</taxon>
        <taxon>Kaistella</taxon>
    </lineage>
</organism>
<proteinExistence type="predicted"/>
<feature type="binding site" evidence="2">
    <location>
        <begin position="188"/>
        <end position="195"/>
    </location>
    <ligand>
        <name>ATP</name>
        <dbReference type="ChEBI" id="CHEBI:30616"/>
    </ligand>
</feature>
<feature type="active site" evidence="1">
    <location>
        <position position="184"/>
    </location>
</feature>
<keyword evidence="6" id="KW-1185">Reference proteome</keyword>
<feature type="binding site" evidence="2">
    <location>
        <position position="228"/>
    </location>
    <ligand>
        <name>ATP</name>
        <dbReference type="ChEBI" id="CHEBI:30616"/>
    </ligand>
</feature>
<dbReference type="KEGG" id="kfa:Q73A0000_14455"/>
<dbReference type="PANTHER" id="PTHR13504">
    <property type="entry name" value="FIDO DOMAIN-CONTAINING PROTEIN DDB_G0283145"/>
    <property type="match status" value="1"/>
</dbReference>
<evidence type="ECO:0000313" key="5">
    <source>
        <dbReference type="EMBL" id="QOW11484.1"/>
    </source>
</evidence>
<dbReference type="EMBL" id="CP040442">
    <property type="protein sequence ID" value="QOW11484.1"/>
    <property type="molecule type" value="Genomic_DNA"/>
</dbReference>
<keyword evidence="2" id="KW-0547">Nucleotide-binding</keyword>
<sequence>MKWQDYPYYFEGLEKQLERIHEKKHELDKKRPIPTYVLKSIKDSLSIEWTYNSNSIEGNTFTLQETKMVIEDGFTIKGKSLREHFEVVNHQEAIEFVESLASNEYLLNKLDVLSVHHLVLQKIEKDFSGKLRTSGVRISGANFVPPNALKVEEFVEELMYFANSSDIDILIKSAIFHHRFVWIHPFFDGNGRTARLLLNLILMKSGFPPAIILKNDRKKYYDALNQANNQDYSKLFLLILQAVERTLDIYLGNLNNTYDQYQNISDIVSEPDVPYGQEYVSLLARQGKIDAFKEGRNWLTTKDAVLDYIENRDRKRILKSGKCLNTPTHLLRF</sequence>
<protein>
    <submittedName>
        <fullName evidence="5">Fic family protein</fullName>
    </submittedName>
</protein>
<dbReference type="SUPFAM" id="SSF140931">
    <property type="entry name" value="Fic-like"/>
    <property type="match status" value="1"/>
</dbReference>
<dbReference type="GO" id="GO:0005524">
    <property type="term" value="F:ATP binding"/>
    <property type="evidence" value="ECO:0007669"/>
    <property type="project" value="UniProtKB-KW"/>
</dbReference>